<dbReference type="CDD" id="cd07067">
    <property type="entry name" value="HP_PGM_like"/>
    <property type="match status" value="1"/>
</dbReference>
<dbReference type="GO" id="GO:0102531">
    <property type="term" value="F:ecdysteroid-phosphate phosphatase activity"/>
    <property type="evidence" value="ECO:0007669"/>
    <property type="project" value="UniProtKB-ARBA"/>
</dbReference>
<dbReference type="Gene3D" id="2.30.30.40">
    <property type="entry name" value="SH3 Domains"/>
    <property type="match status" value="1"/>
</dbReference>
<feature type="coiled-coil region" evidence="14">
    <location>
        <begin position="339"/>
        <end position="366"/>
    </location>
</feature>
<dbReference type="SUPFAM" id="SSF50044">
    <property type="entry name" value="SH3-domain"/>
    <property type="match status" value="1"/>
</dbReference>
<comment type="catalytic activity">
    <reaction evidence="10">
        <text>ecdysone 22-phosphate + H2O = ecdysone + phosphate</text>
        <dbReference type="Rhea" id="RHEA:63576"/>
        <dbReference type="ChEBI" id="CHEBI:15377"/>
        <dbReference type="ChEBI" id="CHEBI:16688"/>
        <dbReference type="ChEBI" id="CHEBI:43474"/>
        <dbReference type="ChEBI" id="CHEBI:147380"/>
    </reaction>
</comment>
<dbReference type="Pfam" id="PF00300">
    <property type="entry name" value="His_Phos_1"/>
    <property type="match status" value="1"/>
</dbReference>
<evidence type="ECO:0000256" key="12">
    <source>
        <dbReference type="ARBA" id="ARBA00083868"/>
    </source>
</evidence>
<keyword evidence="7" id="KW-0539">Nucleus</keyword>
<dbReference type="GO" id="GO:0005634">
    <property type="term" value="C:nucleus"/>
    <property type="evidence" value="ECO:0007669"/>
    <property type="project" value="UniProtKB-SubCell"/>
</dbReference>
<dbReference type="Gene3D" id="1.10.8.10">
    <property type="entry name" value="DNA helicase RuvA subunit, C-terminal domain"/>
    <property type="match status" value="1"/>
</dbReference>
<evidence type="ECO:0000256" key="3">
    <source>
        <dbReference type="ARBA" id="ARBA00022443"/>
    </source>
</evidence>
<keyword evidence="3 13" id="KW-0728">SH3 domain</keyword>
<evidence type="ECO:0000256" key="8">
    <source>
        <dbReference type="ARBA" id="ARBA00050567"/>
    </source>
</evidence>
<reference evidence="18" key="1">
    <citation type="submission" date="2023-01" db="EMBL/GenBank/DDBJ databases">
        <title>Key to firefly adult light organ development and bioluminescence: homeobox transcription factors regulate luciferase expression and transportation to peroxisome.</title>
        <authorList>
            <person name="Fu X."/>
        </authorList>
    </citation>
    <scope>NUCLEOTIDE SEQUENCE [LARGE SCALE GENOMIC DNA]</scope>
</reference>
<evidence type="ECO:0000256" key="11">
    <source>
        <dbReference type="ARBA" id="ARBA00074288"/>
    </source>
</evidence>
<dbReference type="CDD" id="cd11791">
    <property type="entry name" value="SH3_UBASH3"/>
    <property type="match status" value="1"/>
</dbReference>
<dbReference type="Gene3D" id="3.40.50.1240">
    <property type="entry name" value="Phosphoglycerate mutase-like"/>
    <property type="match status" value="1"/>
</dbReference>
<evidence type="ECO:0000256" key="10">
    <source>
        <dbReference type="ARBA" id="ARBA00052011"/>
    </source>
</evidence>
<organism evidence="17 18">
    <name type="scientific">Aquatica leii</name>
    <dbReference type="NCBI Taxonomy" id="1421715"/>
    <lineage>
        <taxon>Eukaryota</taxon>
        <taxon>Metazoa</taxon>
        <taxon>Ecdysozoa</taxon>
        <taxon>Arthropoda</taxon>
        <taxon>Hexapoda</taxon>
        <taxon>Insecta</taxon>
        <taxon>Pterygota</taxon>
        <taxon>Neoptera</taxon>
        <taxon>Endopterygota</taxon>
        <taxon>Coleoptera</taxon>
        <taxon>Polyphaga</taxon>
        <taxon>Elateriformia</taxon>
        <taxon>Elateroidea</taxon>
        <taxon>Lampyridae</taxon>
        <taxon>Luciolinae</taxon>
        <taxon>Aquatica</taxon>
    </lineage>
</organism>
<dbReference type="AlphaFoldDB" id="A0AAN7Q498"/>
<dbReference type="SUPFAM" id="SSF46934">
    <property type="entry name" value="UBA-like"/>
    <property type="match status" value="1"/>
</dbReference>
<comment type="catalytic activity">
    <reaction evidence="8">
        <text>20-hydroxyecdysone 22-phosphate + H2O = 20-hydroxyecdysone + phosphate</text>
        <dbReference type="Rhea" id="RHEA:63580"/>
        <dbReference type="ChEBI" id="CHEBI:15377"/>
        <dbReference type="ChEBI" id="CHEBI:16587"/>
        <dbReference type="ChEBI" id="CHEBI:43474"/>
        <dbReference type="ChEBI" id="CHEBI:147382"/>
    </reaction>
</comment>
<dbReference type="PANTHER" id="PTHR16469:SF27">
    <property type="entry name" value="UBIQUITIN-ASSOCIATED AND SH3 DOMAIN-CONTAINING BA-RELATED"/>
    <property type="match status" value="1"/>
</dbReference>
<dbReference type="CDD" id="cd14301">
    <property type="entry name" value="UBA_UBS3B"/>
    <property type="match status" value="1"/>
</dbReference>
<keyword evidence="5" id="KW-0378">Hydrolase</keyword>
<name>A0AAN7Q498_9COLE</name>
<accession>A0AAN7Q498</accession>
<evidence type="ECO:0000256" key="7">
    <source>
        <dbReference type="ARBA" id="ARBA00023242"/>
    </source>
</evidence>
<evidence type="ECO:0000256" key="6">
    <source>
        <dbReference type="ARBA" id="ARBA00022912"/>
    </source>
</evidence>
<dbReference type="SMART" id="SM00326">
    <property type="entry name" value="SH3"/>
    <property type="match status" value="1"/>
</dbReference>
<dbReference type="Pfam" id="PF22562">
    <property type="entry name" value="UBA_7"/>
    <property type="match status" value="1"/>
</dbReference>
<dbReference type="GO" id="GO:0005829">
    <property type="term" value="C:cytosol"/>
    <property type="evidence" value="ECO:0007669"/>
    <property type="project" value="UniProtKB-SubCell"/>
</dbReference>
<sequence length="668" mass="75439">MATLPPRKNPTPTKISKQHLSPLQILLQMGFPKHRAEKALAATGNRGVQLASDWLLAHVNDPSLDDALPREYILYACPIGPFLEYLQGFWRKSLELCGWNGAHNFTPHITMVSFFKAPDSSALHLEQTLKSVMERQGAQLNESLKLETYISPNFMGYFVVEEHADYLKRIAMQYVKEVSNATISLEPHVKSLHLTLAYQFPNSQFTSLKGLVEELDPHISNEWELRLYSRDPRVSGKQVHKVIHPYVPSESDELELISGDYVYVSNEALVNSPDGWVEGTSWLTGCSGLLPESYSERTAESDAWTLHRKVSLNHTNFIGDTFNKNSLTHFKHLGTGLKHSRLKTTMAETKEDRAEMENLIEEVSAVIKDDVSHPVECTVDSGTSAENEEISITMENKGTEFDPLVSSAPQKLFIMRHGERVDFTFGTWIPYCFDETGIYVRKDLNMPLQLPIRQLGPRGYMKDTPLTQIGIHQALLTGEALRNAYVDITHVFSSPSFRCVQTCDAVLRGLGKKDSLKIKLEPGLFEWLVWYPESLPDWLTPEELVTANYNIDLEYKPVVPQTELMETHETCEEFYMRSAFVTQKIVSSSTSGNILLVAHACSLDVCSRDLLGCAPRASGEMTKLLSKVPYCGLLTLCHSNGKWDMVETPCPPITHTNNQRFDWKVLQQ</sequence>
<evidence type="ECO:0000256" key="14">
    <source>
        <dbReference type="SAM" id="Coils"/>
    </source>
</evidence>
<gene>
    <name evidence="17" type="ORF">RN001_001590</name>
</gene>
<dbReference type="EMBL" id="JARPUR010000001">
    <property type="protein sequence ID" value="KAK4885319.1"/>
    <property type="molecule type" value="Genomic_DNA"/>
</dbReference>
<evidence type="ECO:0000313" key="18">
    <source>
        <dbReference type="Proteomes" id="UP001353858"/>
    </source>
</evidence>
<dbReference type="PROSITE" id="PS50030">
    <property type="entry name" value="UBA"/>
    <property type="match status" value="1"/>
</dbReference>
<evidence type="ECO:0000256" key="13">
    <source>
        <dbReference type="PROSITE-ProRule" id="PRU00192"/>
    </source>
</evidence>
<dbReference type="FunFam" id="3.40.50.1240:FF:000032">
    <property type="entry name" value="Blast:Protein UBASH3A homolog"/>
    <property type="match status" value="1"/>
</dbReference>
<comment type="catalytic activity">
    <reaction evidence="9">
        <text>2-deoxyecdysone 22-phosphate + H2O = 2-deoxyecdysone + phosphate</text>
        <dbReference type="Rhea" id="RHEA:63584"/>
        <dbReference type="ChEBI" id="CHEBI:15377"/>
        <dbReference type="ChEBI" id="CHEBI:19566"/>
        <dbReference type="ChEBI" id="CHEBI:43474"/>
        <dbReference type="ChEBI" id="CHEBI:147386"/>
    </reaction>
</comment>
<dbReference type="SUPFAM" id="SSF53254">
    <property type="entry name" value="Phosphoglycerate mutase-like"/>
    <property type="match status" value="1"/>
</dbReference>
<evidence type="ECO:0000256" key="9">
    <source>
        <dbReference type="ARBA" id="ARBA00051991"/>
    </source>
</evidence>
<dbReference type="InterPro" id="IPR009060">
    <property type="entry name" value="UBA-like_sf"/>
</dbReference>
<evidence type="ECO:0000259" key="15">
    <source>
        <dbReference type="PROSITE" id="PS50002"/>
    </source>
</evidence>
<dbReference type="GO" id="GO:0004721">
    <property type="term" value="F:phosphoprotein phosphatase activity"/>
    <property type="evidence" value="ECO:0007669"/>
    <property type="project" value="UniProtKB-KW"/>
</dbReference>
<evidence type="ECO:0000259" key="16">
    <source>
        <dbReference type="PROSITE" id="PS50030"/>
    </source>
</evidence>
<dbReference type="InterPro" id="IPR013078">
    <property type="entry name" value="His_Pase_superF_clade-1"/>
</dbReference>
<evidence type="ECO:0000313" key="17">
    <source>
        <dbReference type="EMBL" id="KAK4885319.1"/>
    </source>
</evidence>
<proteinExistence type="predicted"/>
<dbReference type="FunFam" id="1.10.8.10:FF:000053">
    <property type="entry name" value="Ubiquitin-associated and SH3 domain-containing, A"/>
    <property type="match status" value="1"/>
</dbReference>
<protein>
    <recommendedName>
        <fullName evidence="11">Ecdysteroid-phosphate phosphatase</fullName>
    </recommendedName>
    <alternativeName>
        <fullName evidence="12">Protein UBASH3A homolog</fullName>
    </alternativeName>
</protein>
<dbReference type="PANTHER" id="PTHR16469">
    <property type="entry name" value="UBIQUITIN-ASSOCIATED AND SH3 DOMAIN-CONTAINING BA-RELATED"/>
    <property type="match status" value="1"/>
</dbReference>
<evidence type="ECO:0000256" key="5">
    <source>
        <dbReference type="ARBA" id="ARBA00022801"/>
    </source>
</evidence>
<keyword evidence="4" id="KW-0963">Cytoplasm</keyword>
<feature type="domain" description="SH3" evidence="15">
    <location>
        <begin position="235"/>
        <end position="300"/>
    </location>
</feature>
<comment type="subcellular location">
    <subcellularLocation>
        <location evidence="2">Cytoplasm</location>
        <location evidence="2">Cytosol</location>
    </subcellularLocation>
    <subcellularLocation>
        <location evidence="1">Nucleus</location>
    </subcellularLocation>
</comment>
<dbReference type="Pfam" id="PF14604">
    <property type="entry name" value="SH3_9"/>
    <property type="match status" value="1"/>
</dbReference>
<dbReference type="InterPro" id="IPR029033">
    <property type="entry name" value="His_PPase_superfam"/>
</dbReference>
<dbReference type="InterPro" id="IPR001452">
    <property type="entry name" value="SH3_domain"/>
</dbReference>
<evidence type="ECO:0000256" key="1">
    <source>
        <dbReference type="ARBA" id="ARBA00004123"/>
    </source>
</evidence>
<keyword evidence="18" id="KW-1185">Reference proteome</keyword>
<dbReference type="Proteomes" id="UP001353858">
    <property type="component" value="Unassembled WGS sequence"/>
</dbReference>
<keyword evidence="6" id="KW-0904">Protein phosphatase</keyword>
<dbReference type="InterPro" id="IPR015940">
    <property type="entry name" value="UBA"/>
</dbReference>
<keyword evidence="14" id="KW-0175">Coiled coil</keyword>
<dbReference type="PROSITE" id="PS50002">
    <property type="entry name" value="SH3"/>
    <property type="match status" value="1"/>
</dbReference>
<comment type="caution">
    <text evidence="17">The sequence shown here is derived from an EMBL/GenBank/DDBJ whole genome shotgun (WGS) entry which is preliminary data.</text>
</comment>
<evidence type="ECO:0000256" key="2">
    <source>
        <dbReference type="ARBA" id="ARBA00004514"/>
    </source>
</evidence>
<evidence type="ECO:0000256" key="4">
    <source>
        <dbReference type="ARBA" id="ARBA00022490"/>
    </source>
</evidence>
<dbReference type="FunFam" id="2.30.30.40:FF:000052">
    <property type="entry name" value="Ubiquitin-associated and SH3 domain-containing protein B"/>
    <property type="match status" value="1"/>
</dbReference>
<dbReference type="GO" id="GO:0003993">
    <property type="term" value="F:acid phosphatase activity"/>
    <property type="evidence" value="ECO:0007669"/>
    <property type="project" value="UniProtKB-ARBA"/>
</dbReference>
<dbReference type="InterPro" id="IPR051710">
    <property type="entry name" value="Phosphatase_SH3-domain"/>
</dbReference>
<feature type="domain" description="UBA" evidence="16">
    <location>
        <begin position="14"/>
        <end position="58"/>
    </location>
</feature>
<dbReference type="InterPro" id="IPR036028">
    <property type="entry name" value="SH3-like_dom_sf"/>
</dbReference>
<dbReference type="SMART" id="SM00165">
    <property type="entry name" value="UBA"/>
    <property type="match status" value="1"/>
</dbReference>